<dbReference type="EMBL" id="JAEVFJ010000006">
    <property type="protein sequence ID" value="KAH8103985.1"/>
    <property type="molecule type" value="Genomic_DNA"/>
</dbReference>
<keyword evidence="4" id="KW-0645">Protease</keyword>
<dbReference type="PANTHER" id="PTHR47966">
    <property type="entry name" value="BETA-SITE APP-CLEAVING ENZYME, ISOFORM A-RELATED"/>
    <property type="match status" value="1"/>
</dbReference>
<reference evidence="4" key="1">
    <citation type="journal article" date="2021" name="New Phytol.">
        <title>Evolutionary innovations through gain and loss of genes in the ectomycorrhizal Boletales.</title>
        <authorList>
            <person name="Wu G."/>
            <person name="Miyauchi S."/>
            <person name="Morin E."/>
            <person name="Kuo A."/>
            <person name="Drula E."/>
            <person name="Varga T."/>
            <person name="Kohler A."/>
            <person name="Feng B."/>
            <person name="Cao Y."/>
            <person name="Lipzen A."/>
            <person name="Daum C."/>
            <person name="Hundley H."/>
            <person name="Pangilinan J."/>
            <person name="Johnson J."/>
            <person name="Barry K."/>
            <person name="LaButti K."/>
            <person name="Ng V."/>
            <person name="Ahrendt S."/>
            <person name="Min B."/>
            <person name="Choi I.G."/>
            <person name="Park H."/>
            <person name="Plett J.M."/>
            <person name="Magnuson J."/>
            <person name="Spatafora J.W."/>
            <person name="Nagy L.G."/>
            <person name="Henrissat B."/>
            <person name="Grigoriev I.V."/>
            <person name="Yang Z.L."/>
            <person name="Xu J."/>
            <person name="Martin F.M."/>
        </authorList>
    </citation>
    <scope>NUCLEOTIDE SEQUENCE</scope>
    <source>
        <strain evidence="4">KKN 215</strain>
    </source>
</reference>
<sequence length="391" mass="41650">MVRSAGMLKLLCITLLATYLPLVFAENAKILRATVESTLVDASTVASIEKLAGKKVSAPNKNLPLKLLASVETGKNQTFTDVLVDTGSGILWVGGQKRYKPGRFSKRLGDFAISYAVGFASGPAYTDRVKIGDAIVKSQIIGAANHTEGNNIVLSVDGILGLAPSGANSGQIIGHESTPNFVESLVKEGSIDKPTFGIHISPLNPKTGKAISTGEITFGGVDEDRFTGKIVWLPTNTLDSLRWAFNVTSFSFGTLKLMDPAALTARTDCGVSGIGVPFDFLYEILAAVPGSTITGSDDWFGLAFPPNQTASTLPPLRLGLGEKNKIFELPASLYLIPKALYAPLGLTKNLTYSWIGPGGSGSFMLGQQWLQGLYSAYDMERRRIGFALPKN</sequence>
<proteinExistence type="inferred from homology"/>
<keyword evidence="4" id="KW-0378">Hydrolase</keyword>
<dbReference type="Gene3D" id="2.40.70.10">
    <property type="entry name" value="Acid Proteases"/>
    <property type="match status" value="2"/>
</dbReference>
<keyword evidence="2" id="KW-0732">Signal</keyword>
<dbReference type="Pfam" id="PF00026">
    <property type="entry name" value="Asp"/>
    <property type="match status" value="1"/>
</dbReference>
<dbReference type="InterPro" id="IPR033121">
    <property type="entry name" value="PEPTIDASE_A1"/>
</dbReference>
<dbReference type="Proteomes" id="UP000813824">
    <property type="component" value="Unassembled WGS sequence"/>
</dbReference>
<feature type="domain" description="Peptidase A1" evidence="3">
    <location>
        <begin position="67"/>
        <end position="387"/>
    </location>
</feature>
<evidence type="ECO:0000313" key="4">
    <source>
        <dbReference type="EMBL" id="KAH8103985.1"/>
    </source>
</evidence>
<dbReference type="PRINTS" id="PR00792">
    <property type="entry name" value="PEPSIN"/>
</dbReference>
<dbReference type="InterPro" id="IPR021109">
    <property type="entry name" value="Peptidase_aspartic_dom_sf"/>
</dbReference>
<dbReference type="PANTHER" id="PTHR47966:SF51">
    <property type="entry name" value="BETA-SITE APP-CLEAVING ENZYME, ISOFORM A-RELATED"/>
    <property type="match status" value="1"/>
</dbReference>
<dbReference type="InterPro" id="IPR001461">
    <property type="entry name" value="Aspartic_peptidase_A1"/>
</dbReference>
<comment type="similarity">
    <text evidence="1">Belongs to the peptidase A1 family.</text>
</comment>
<accession>A0A8K0UV90</accession>
<evidence type="ECO:0000256" key="2">
    <source>
        <dbReference type="SAM" id="SignalP"/>
    </source>
</evidence>
<protein>
    <submittedName>
        <fullName evidence="4">Acid protease</fullName>
    </submittedName>
</protein>
<dbReference type="SUPFAM" id="SSF50630">
    <property type="entry name" value="Acid proteases"/>
    <property type="match status" value="1"/>
</dbReference>
<dbReference type="AlphaFoldDB" id="A0A8K0UV90"/>
<name>A0A8K0UV90_9AGAR</name>
<dbReference type="GO" id="GO:0006508">
    <property type="term" value="P:proteolysis"/>
    <property type="evidence" value="ECO:0007669"/>
    <property type="project" value="UniProtKB-KW"/>
</dbReference>
<comment type="caution">
    <text evidence="4">The sequence shown here is derived from an EMBL/GenBank/DDBJ whole genome shotgun (WGS) entry which is preliminary data.</text>
</comment>
<organism evidence="4 5">
    <name type="scientific">Cristinia sonorae</name>
    <dbReference type="NCBI Taxonomy" id="1940300"/>
    <lineage>
        <taxon>Eukaryota</taxon>
        <taxon>Fungi</taxon>
        <taxon>Dikarya</taxon>
        <taxon>Basidiomycota</taxon>
        <taxon>Agaricomycotina</taxon>
        <taxon>Agaricomycetes</taxon>
        <taxon>Agaricomycetidae</taxon>
        <taxon>Agaricales</taxon>
        <taxon>Pleurotineae</taxon>
        <taxon>Stephanosporaceae</taxon>
        <taxon>Cristinia</taxon>
    </lineage>
</organism>
<feature type="signal peptide" evidence="2">
    <location>
        <begin position="1"/>
        <end position="25"/>
    </location>
</feature>
<evidence type="ECO:0000259" key="3">
    <source>
        <dbReference type="PROSITE" id="PS51767"/>
    </source>
</evidence>
<dbReference type="GO" id="GO:0004190">
    <property type="term" value="F:aspartic-type endopeptidase activity"/>
    <property type="evidence" value="ECO:0007669"/>
    <property type="project" value="InterPro"/>
</dbReference>
<keyword evidence="5" id="KW-1185">Reference proteome</keyword>
<gene>
    <name evidence="4" type="ORF">BXZ70DRAFT_923868</name>
</gene>
<dbReference type="InterPro" id="IPR034164">
    <property type="entry name" value="Pepsin-like_dom"/>
</dbReference>
<dbReference type="CDD" id="cd05471">
    <property type="entry name" value="pepsin_like"/>
    <property type="match status" value="1"/>
</dbReference>
<feature type="chain" id="PRO_5035479647" evidence="2">
    <location>
        <begin position="26"/>
        <end position="391"/>
    </location>
</feature>
<evidence type="ECO:0000313" key="5">
    <source>
        <dbReference type="Proteomes" id="UP000813824"/>
    </source>
</evidence>
<evidence type="ECO:0000256" key="1">
    <source>
        <dbReference type="ARBA" id="ARBA00007447"/>
    </source>
</evidence>
<dbReference type="OrthoDB" id="660550at2759"/>
<dbReference type="PROSITE" id="PS51767">
    <property type="entry name" value="PEPTIDASE_A1"/>
    <property type="match status" value="1"/>
</dbReference>